<evidence type="ECO:0000313" key="5">
    <source>
        <dbReference type="Proteomes" id="UP000500857"/>
    </source>
</evidence>
<proteinExistence type="predicted"/>
<feature type="domain" description="Response regulatory" evidence="3">
    <location>
        <begin position="10"/>
        <end position="125"/>
    </location>
</feature>
<dbReference type="SUPFAM" id="SSF52172">
    <property type="entry name" value="CheY-like"/>
    <property type="match status" value="1"/>
</dbReference>
<evidence type="ECO:0000259" key="3">
    <source>
        <dbReference type="PROSITE" id="PS50110"/>
    </source>
</evidence>
<dbReference type="KEGG" id="oxy:HCG48_13115"/>
<dbReference type="PROSITE" id="PS50110">
    <property type="entry name" value="RESPONSE_REGULATORY"/>
    <property type="match status" value="1"/>
</dbReference>
<accession>A0A6H1U4D6</accession>
<evidence type="ECO:0000256" key="1">
    <source>
        <dbReference type="ARBA" id="ARBA00022553"/>
    </source>
</evidence>
<dbReference type="PANTHER" id="PTHR44591:SF3">
    <property type="entry name" value="RESPONSE REGULATORY DOMAIN-CONTAINING PROTEIN"/>
    <property type="match status" value="1"/>
</dbReference>
<dbReference type="EMBL" id="CP051167">
    <property type="protein sequence ID" value="QIZ73732.1"/>
    <property type="molecule type" value="Genomic_DNA"/>
</dbReference>
<protein>
    <submittedName>
        <fullName evidence="4">Response regulator</fullName>
    </submittedName>
</protein>
<name>A0A6H1U4D6_9CYAN</name>
<dbReference type="Pfam" id="PF00072">
    <property type="entry name" value="Response_reg"/>
    <property type="match status" value="1"/>
</dbReference>
<dbReference type="InterPro" id="IPR001789">
    <property type="entry name" value="Sig_transdc_resp-reg_receiver"/>
</dbReference>
<organism evidence="4 5">
    <name type="scientific">Oxynema aestuarii AP17</name>
    <dbReference type="NCBI Taxonomy" id="2064643"/>
    <lineage>
        <taxon>Bacteria</taxon>
        <taxon>Bacillati</taxon>
        <taxon>Cyanobacteriota</taxon>
        <taxon>Cyanophyceae</taxon>
        <taxon>Oscillatoriophycideae</taxon>
        <taxon>Oscillatoriales</taxon>
        <taxon>Oscillatoriaceae</taxon>
        <taxon>Oxynema</taxon>
        <taxon>Oxynema aestuarii</taxon>
    </lineage>
</organism>
<dbReference type="AlphaFoldDB" id="A0A6H1U4D6"/>
<gene>
    <name evidence="4" type="ORF">HCG48_13115</name>
</gene>
<dbReference type="GO" id="GO:0000160">
    <property type="term" value="P:phosphorelay signal transduction system"/>
    <property type="evidence" value="ECO:0007669"/>
    <property type="project" value="InterPro"/>
</dbReference>
<keyword evidence="1 2" id="KW-0597">Phosphoprotein</keyword>
<evidence type="ECO:0000313" key="4">
    <source>
        <dbReference type="EMBL" id="QIZ73732.1"/>
    </source>
</evidence>
<dbReference type="SMART" id="SM00448">
    <property type="entry name" value="REC"/>
    <property type="match status" value="1"/>
</dbReference>
<dbReference type="InterPro" id="IPR050595">
    <property type="entry name" value="Bact_response_regulator"/>
</dbReference>
<feature type="modified residue" description="4-aspartylphosphate" evidence="2">
    <location>
        <position position="58"/>
    </location>
</feature>
<dbReference type="InterPro" id="IPR011006">
    <property type="entry name" value="CheY-like_superfamily"/>
</dbReference>
<dbReference type="Gene3D" id="3.40.50.2300">
    <property type="match status" value="1"/>
</dbReference>
<evidence type="ECO:0000256" key="2">
    <source>
        <dbReference type="PROSITE-ProRule" id="PRU00169"/>
    </source>
</evidence>
<sequence>MTHSLSSLPSILSVDDDRLIHLLIERMLSDRCRLFIALNAEEALSQLLHQKIDLLLLDVSMPGISGLELCRIVRQLPHCEKIPIIMLTGRNSPFDRVQGCLAGATEYLTKPFQPNKLCQIVDRYLGTSACHSTCVLDDRTSIANR</sequence>
<reference evidence="4 5" key="1">
    <citation type="submission" date="2020-04" db="EMBL/GenBank/DDBJ databases">
        <authorList>
            <person name="Basu S."/>
            <person name="Maruthanayagam V."/>
            <person name="Chakraborty S."/>
            <person name="Pramanik A."/>
            <person name="Mukherjee J."/>
            <person name="Brink B."/>
        </authorList>
    </citation>
    <scope>NUCLEOTIDE SEQUENCE [LARGE SCALE GENOMIC DNA]</scope>
    <source>
        <strain evidence="4 5">AP17</strain>
    </source>
</reference>
<keyword evidence="5" id="KW-1185">Reference proteome</keyword>
<dbReference type="CDD" id="cd17574">
    <property type="entry name" value="REC_OmpR"/>
    <property type="match status" value="1"/>
</dbReference>
<dbReference type="Proteomes" id="UP000500857">
    <property type="component" value="Chromosome"/>
</dbReference>
<dbReference type="PANTHER" id="PTHR44591">
    <property type="entry name" value="STRESS RESPONSE REGULATOR PROTEIN 1"/>
    <property type="match status" value="1"/>
</dbReference>